<dbReference type="AlphaFoldDB" id="A0AA39P8Z7"/>
<sequence length="332" mass="37616">MSQISSDFASIQVLATQLSDSWFNGVIIESLIHVSSNTVHRVQTKVLAWISMSMYIMATMHISVRWFYARRAFITNGETEDTRFSALTDSLIAGGCVIRLFFCERLYDSDEFSLYVESFSVGIMFDHRVVRLSYLILQHLFLMLQHFGLRRSPASPTTSHVLPHITTMPSLNACLQVASLAEASGIPYIEKLAKVVVVVMELLEQRGNNKKDVKALCESIANTVVAINTVVKMHEEVGAAYFTSICAEMEEYLTNLVEDLKREVKSKHHGIKGLFSTKELRDAIQDYRTRVTDFLVLLRVLFSVQKNSYNKRKLLAACRYSGHTKGFEAAHR</sequence>
<gene>
    <name evidence="2" type="ORF">EDD18DRAFT_1113749</name>
</gene>
<feature type="transmembrane region" description="Helical" evidence="1">
    <location>
        <begin position="46"/>
        <end position="68"/>
    </location>
</feature>
<evidence type="ECO:0000313" key="2">
    <source>
        <dbReference type="EMBL" id="KAK0479815.1"/>
    </source>
</evidence>
<evidence type="ECO:0000256" key="1">
    <source>
        <dbReference type="SAM" id="Phobius"/>
    </source>
</evidence>
<organism evidence="2 3">
    <name type="scientific">Armillaria luteobubalina</name>
    <dbReference type="NCBI Taxonomy" id="153913"/>
    <lineage>
        <taxon>Eukaryota</taxon>
        <taxon>Fungi</taxon>
        <taxon>Dikarya</taxon>
        <taxon>Basidiomycota</taxon>
        <taxon>Agaricomycotina</taxon>
        <taxon>Agaricomycetes</taxon>
        <taxon>Agaricomycetidae</taxon>
        <taxon>Agaricales</taxon>
        <taxon>Marasmiineae</taxon>
        <taxon>Physalacriaceae</taxon>
        <taxon>Armillaria</taxon>
    </lineage>
</organism>
<proteinExistence type="predicted"/>
<keyword evidence="1" id="KW-0472">Membrane</keyword>
<keyword evidence="1" id="KW-1133">Transmembrane helix</keyword>
<keyword evidence="1" id="KW-0812">Transmembrane</keyword>
<dbReference type="Proteomes" id="UP001175228">
    <property type="component" value="Unassembled WGS sequence"/>
</dbReference>
<protein>
    <submittedName>
        <fullName evidence="2">Uncharacterized protein</fullName>
    </submittedName>
</protein>
<name>A0AA39P8Z7_9AGAR</name>
<reference evidence="2" key="1">
    <citation type="submission" date="2023-06" db="EMBL/GenBank/DDBJ databases">
        <authorList>
            <consortium name="Lawrence Berkeley National Laboratory"/>
            <person name="Ahrendt S."/>
            <person name="Sahu N."/>
            <person name="Indic B."/>
            <person name="Wong-Bajracharya J."/>
            <person name="Merenyi Z."/>
            <person name="Ke H.-M."/>
            <person name="Monk M."/>
            <person name="Kocsube S."/>
            <person name="Drula E."/>
            <person name="Lipzen A."/>
            <person name="Balint B."/>
            <person name="Henrissat B."/>
            <person name="Andreopoulos B."/>
            <person name="Martin F.M."/>
            <person name="Harder C.B."/>
            <person name="Rigling D."/>
            <person name="Ford K.L."/>
            <person name="Foster G.D."/>
            <person name="Pangilinan J."/>
            <person name="Papanicolaou A."/>
            <person name="Barry K."/>
            <person name="LaButti K."/>
            <person name="Viragh M."/>
            <person name="Koriabine M."/>
            <person name="Yan M."/>
            <person name="Riley R."/>
            <person name="Champramary S."/>
            <person name="Plett K.L."/>
            <person name="Tsai I.J."/>
            <person name="Slot J."/>
            <person name="Sipos G."/>
            <person name="Plett J."/>
            <person name="Nagy L.G."/>
            <person name="Grigoriev I.V."/>
        </authorList>
    </citation>
    <scope>NUCLEOTIDE SEQUENCE</scope>
    <source>
        <strain evidence="2">HWK02</strain>
    </source>
</reference>
<accession>A0AA39P8Z7</accession>
<evidence type="ECO:0000313" key="3">
    <source>
        <dbReference type="Proteomes" id="UP001175228"/>
    </source>
</evidence>
<comment type="caution">
    <text evidence="2">The sequence shown here is derived from an EMBL/GenBank/DDBJ whole genome shotgun (WGS) entry which is preliminary data.</text>
</comment>
<keyword evidence="3" id="KW-1185">Reference proteome</keyword>
<dbReference type="EMBL" id="JAUEPU010000086">
    <property type="protein sequence ID" value="KAK0479815.1"/>
    <property type="molecule type" value="Genomic_DNA"/>
</dbReference>